<accession>A0A1M5MDZ3</accession>
<dbReference type="InterPro" id="IPR005119">
    <property type="entry name" value="LysR_subst-bd"/>
</dbReference>
<evidence type="ECO:0000259" key="5">
    <source>
        <dbReference type="PROSITE" id="PS50931"/>
    </source>
</evidence>
<protein>
    <submittedName>
        <fullName evidence="6">Transcriptional regulator, LysR family</fullName>
    </submittedName>
</protein>
<dbReference type="STRING" id="658167.SAMN04488135_101199"/>
<dbReference type="Pfam" id="PF03466">
    <property type="entry name" value="LysR_substrate"/>
    <property type="match status" value="1"/>
</dbReference>
<dbReference type="InterPro" id="IPR050950">
    <property type="entry name" value="HTH-type_LysR_regulators"/>
</dbReference>
<evidence type="ECO:0000313" key="7">
    <source>
        <dbReference type="Proteomes" id="UP000184226"/>
    </source>
</evidence>
<dbReference type="PANTHER" id="PTHR30419">
    <property type="entry name" value="HTH-TYPE TRANSCRIPTIONAL REGULATOR YBHD"/>
    <property type="match status" value="1"/>
</dbReference>
<keyword evidence="2" id="KW-0805">Transcription regulation</keyword>
<dbReference type="Pfam" id="PF00126">
    <property type="entry name" value="HTH_1"/>
    <property type="match status" value="1"/>
</dbReference>
<evidence type="ECO:0000256" key="3">
    <source>
        <dbReference type="ARBA" id="ARBA00023125"/>
    </source>
</evidence>
<dbReference type="EMBL" id="FQXE01000001">
    <property type="protein sequence ID" value="SHG75456.1"/>
    <property type="molecule type" value="Genomic_DNA"/>
</dbReference>
<reference evidence="6 7" key="1">
    <citation type="submission" date="2016-11" db="EMBL/GenBank/DDBJ databases">
        <authorList>
            <person name="Jaros S."/>
            <person name="Januszkiewicz K."/>
            <person name="Wedrychowicz H."/>
        </authorList>
    </citation>
    <scope>NUCLEOTIDE SEQUENCE [LARGE SCALE GENOMIC DNA]</scope>
    <source>
        <strain evidence="6 7">CGMCC 1.10190</strain>
    </source>
</reference>
<dbReference type="SUPFAM" id="SSF46785">
    <property type="entry name" value="Winged helix' DNA-binding domain"/>
    <property type="match status" value="1"/>
</dbReference>
<dbReference type="AlphaFoldDB" id="A0A1M5MDZ3"/>
<keyword evidence="4" id="KW-0804">Transcription</keyword>
<dbReference type="RefSeq" id="WP_178372244.1">
    <property type="nucleotide sequence ID" value="NZ_FQXE01000001.1"/>
</dbReference>
<name>A0A1M5MDZ3_9BURK</name>
<dbReference type="Gene3D" id="1.10.10.10">
    <property type="entry name" value="Winged helix-like DNA-binding domain superfamily/Winged helix DNA-binding domain"/>
    <property type="match status" value="1"/>
</dbReference>
<dbReference type="Proteomes" id="UP000184226">
    <property type="component" value="Unassembled WGS sequence"/>
</dbReference>
<comment type="similarity">
    <text evidence="1">Belongs to the LysR transcriptional regulatory family.</text>
</comment>
<feature type="domain" description="HTH lysR-type" evidence="5">
    <location>
        <begin position="11"/>
        <end position="68"/>
    </location>
</feature>
<dbReference type="GO" id="GO:0005829">
    <property type="term" value="C:cytosol"/>
    <property type="evidence" value="ECO:0007669"/>
    <property type="project" value="TreeGrafter"/>
</dbReference>
<evidence type="ECO:0000313" key="6">
    <source>
        <dbReference type="EMBL" id="SHG75456.1"/>
    </source>
</evidence>
<dbReference type="GO" id="GO:0003677">
    <property type="term" value="F:DNA binding"/>
    <property type="evidence" value="ECO:0007669"/>
    <property type="project" value="UniProtKB-KW"/>
</dbReference>
<dbReference type="PROSITE" id="PS50931">
    <property type="entry name" value="HTH_LYSR"/>
    <property type="match status" value="1"/>
</dbReference>
<keyword evidence="7" id="KW-1185">Reference proteome</keyword>
<dbReference type="GO" id="GO:0003700">
    <property type="term" value="F:DNA-binding transcription factor activity"/>
    <property type="evidence" value="ECO:0007669"/>
    <property type="project" value="InterPro"/>
</dbReference>
<gene>
    <name evidence="6" type="ORF">SAMN04488135_101199</name>
</gene>
<dbReference type="SUPFAM" id="SSF53850">
    <property type="entry name" value="Periplasmic binding protein-like II"/>
    <property type="match status" value="1"/>
</dbReference>
<evidence type="ECO:0000256" key="4">
    <source>
        <dbReference type="ARBA" id="ARBA00023163"/>
    </source>
</evidence>
<evidence type="ECO:0000256" key="2">
    <source>
        <dbReference type="ARBA" id="ARBA00023015"/>
    </source>
</evidence>
<dbReference type="Gene3D" id="3.40.190.290">
    <property type="match status" value="1"/>
</dbReference>
<dbReference type="PRINTS" id="PR00039">
    <property type="entry name" value="HTHLYSR"/>
</dbReference>
<dbReference type="InterPro" id="IPR036390">
    <property type="entry name" value="WH_DNA-bd_sf"/>
</dbReference>
<sequence length="300" mass="34136">MPIPILTDTAMELRHLRYFRMLAEHLNFTRAAERLYITQSTLSHQIKQLEEEIGLELVTRKGKTIALTHAGQHFLASATRAVEGIDNTLRELKSFQQPLTGHLVIGATHTFSIKLLGQYLALFVKQFPLVKLELLELPAQEIENRLVDESLDIGIAYTPSASEALWSEPLFTESLVLVTNREHPFATRKRLRMVELHNQPLVLLSRTFATRKLLDGYFDQVKIKPVVVAETNTIFPIIHLVKTLPIGAIISERAIPDEADLHKIILQDPAPTRTAALLWKKNRHYSQTALEFAKLVKENY</sequence>
<proteinExistence type="inferred from homology"/>
<dbReference type="InterPro" id="IPR000847">
    <property type="entry name" value="LysR_HTH_N"/>
</dbReference>
<dbReference type="InterPro" id="IPR036388">
    <property type="entry name" value="WH-like_DNA-bd_sf"/>
</dbReference>
<evidence type="ECO:0000256" key="1">
    <source>
        <dbReference type="ARBA" id="ARBA00009437"/>
    </source>
</evidence>
<dbReference type="FunFam" id="1.10.10.10:FF:000001">
    <property type="entry name" value="LysR family transcriptional regulator"/>
    <property type="match status" value="1"/>
</dbReference>
<keyword evidence="3" id="KW-0238">DNA-binding</keyword>
<organism evidence="6 7">
    <name type="scientific">Pollutimonas bauzanensis</name>
    <dbReference type="NCBI Taxonomy" id="658167"/>
    <lineage>
        <taxon>Bacteria</taxon>
        <taxon>Pseudomonadati</taxon>
        <taxon>Pseudomonadota</taxon>
        <taxon>Betaproteobacteria</taxon>
        <taxon>Burkholderiales</taxon>
        <taxon>Alcaligenaceae</taxon>
        <taxon>Pollutimonas</taxon>
    </lineage>
</organism>